<proteinExistence type="predicted"/>
<dbReference type="PANTHER" id="PTHR36934">
    <property type="entry name" value="BLR0278 PROTEIN"/>
    <property type="match status" value="1"/>
</dbReference>
<dbReference type="PIRSF" id="PIRSF014972">
    <property type="entry name" value="FlK"/>
    <property type="match status" value="1"/>
</dbReference>
<feature type="domain" description="Fluoroacetyl-CoA-specific thioesterase-like" evidence="1">
    <location>
        <begin position="18"/>
        <end position="120"/>
    </location>
</feature>
<dbReference type="InterPro" id="IPR025540">
    <property type="entry name" value="FlK"/>
</dbReference>
<evidence type="ECO:0000313" key="2">
    <source>
        <dbReference type="EMBL" id="WDZ84134.1"/>
    </source>
</evidence>
<dbReference type="EMBL" id="CP118615">
    <property type="protein sequence ID" value="WDZ84134.1"/>
    <property type="molecule type" value="Genomic_DNA"/>
</dbReference>
<dbReference type="CDD" id="cd03440">
    <property type="entry name" value="hot_dog"/>
    <property type="match status" value="1"/>
</dbReference>
<dbReference type="Pfam" id="PF22636">
    <property type="entry name" value="FlK"/>
    <property type="match status" value="1"/>
</dbReference>
<dbReference type="InterPro" id="IPR029069">
    <property type="entry name" value="HotDog_dom_sf"/>
</dbReference>
<dbReference type="SUPFAM" id="SSF54637">
    <property type="entry name" value="Thioesterase/thiol ester dehydrase-isomerase"/>
    <property type="match status" value="1"/>
</dbReference>
<dbReference type="PANTHER" id="PTHR36934:SF1">
    <property type="entry name" value="THIOESTERASE DOMAIN-CONTAINING PROTEIN"/>
    <property type="match status" value="1"/>
</dbReference>
<name>A0ABY7ZQA1_9ACTN</name>
<evidence type="ECO:0000313" key="3">
    <source>
        <dbReference type="Proteomes" id="UP001219605"/>
    </source>
</evidence>
<dbReference type="Gene3D" id="3.10.129.10">
    <property type="entry name" value="Hotdog Thioesterase"/>
    <property type="match status" value="1"/>
</dbReference>
<sequence length="131" mass="13614">MPDQTVTPGLSARVELTVTDADTAQAVGSGDVPVLGTPRVVALAEAATVAATARHLPPGSTTVGVRVELDHRAPTPVGRTVIAEARLDEVDGRRLVFTVGVTDGGETVAQGRVERVLLDRQRFVERAAGTP</sequence>
<keyword evidence="3" id="KW-1185">Reference proteome</keyword>
<reference evidence="2 3" key="1">
    <citation type="submission" date="2023-02" db="EMBL/GenBank/DDBJ databases">
        <authorList>
            <person name="Mo P."/>
        </authorList>
    </citation>
    <scope>NUCLEOTIDE SEQUENCE [LARGE SCALE GENOMIC DNA]</scope>
    <source>
        <strain evidence="2 3">HUAS 3</strain>
    </source>
</reference>
<accession>A0ABY7ZQA1</accession>
<protein>
    <submittedName>
        <fullName evidence="2">Hotdog domain-containing protein</fullName>
    </submittedName>
</protein>
<organism evidence="2 3">
    <name type="scientific">Micromonospora cathayae</name>
    <dbReference type="NCBI Taxonomy" id="3028804"/>
    <lineage>
        <taxon>Bacteria</taxon>
        <taxon>Bacillati</taxon>
        <taxon>Actinomycetota</taxon>
        <taxon>Actinomycetes</taxon>
        <taxon>Micromonosporales</taxon>
        <taxon>Micromonosporaceae</taxon>
        <taxon>Micromonospora</taxon>
    </lineage>
</organism>
<dbReference type="RefSeq" id="WP_275030699.1">
    <property type="nucleotide sequence ID" value="NZ_CP118615.1"/>
</dbReference>
<dbReference type="Proteomes" id="UP001219605">
    <property type="component" value="Chromosome"/>
</dbReference>
<gene>
    <name evidence="2" type="ORF">PVK37_27330</name>
</gene>
<evidence type="ECO:0000259" key="1">
    <source>
        <dbReference type="Pfam" id="PF22636"/>
    </source>
</evidence>
<dbReference type="InterPro" id="IPR054485">
    <property type="entry name" value="FlK-like_dom"/>
</dbReference>